<sequence length="170" mass="19047">MSSFLFDELCSLLDVFVFMLPFAIVARICCCTTIRRGSPISNFFKVFWILAASIFLGKLVELAYWKCGEKTSAGRSMVLDITLQIIISYLDRDLDFCQSAHRASMESRGISSDYEKADVLDTIFMLSGVISMNWIVASMVAGCFKKEKTRQIYSPNDVESATGVNNEISL</sequence>
<name>A0A1I7SRM2_BURXY</name>
<gene>
    <name evidence="2" type="ORF">BXYJ_LOCUS5344</name>
</gene>
<dbReference type="AlphaFoldDB" id="A0A1I7SRM2"/>
<evidence type="ECO:0000313" key="4">
    <source>
        <dbReference type="Proteomes" id="UP000095284"/>
    </source>
</evidence>
<keyword evidence="1" id="KW-0472">Membrane</keyword>
<dbReference type="EMBL" id="CAJFDI010000002">
    <property type="protein sequence ID" value="CAD5217951.1"/>
    <property type="molecule type" value="Genomic_DNA"/>
</dbReference>
<keyword evidence="5" id="KW-1185">Reference proteome</keyword>
<proteinExistence type="predicted"/>
<feature type="transmembrane region" description="Helical" evidence="1">
    <location>
        <begin position="12"/>
        <end position="34"/>
    </location>
</feature>
<feature type="transmembrane region" description="Helical" evidence="1">
    <location>
        <begin position="123"/>
        <end position="144"/>
    </location>
</feature>
<feature type="transmembrane region" description="Helical" evidence="1">
    <location>
        <begin position="46"/>
        <end position="65"/>
    </location>
</feature>
<reference evidence="3" key="2">
    <citation type="submission" date="2020-08" db="EMBL/GenBank/DDBJ databases">
        <authorList>
            <person name="Kikuchi T."/>
        </authorList>
    </citation>
    <scope>NUCLEOTIDE SEQUENCE</scope>
    <source>
        <strain evidence="2">Ka4C1</strain>
    </source>
</reference>
<evidence type="ECO:0000313" key="2">
    <source>
        <dbReference type="EMBL" id="CAD5217951.1"/>
    </source>
</evidence>
<organism evidence="4 6">
    <name type="scientific">Bursaphelenchus xylophilus</name>
    <name type="common">Pinewood nematode worm</name>
    <name type="synonym">Aphelenchoides xylophilus</name>
    <dbReference type="NCBI Taxonomy" id="6326"/>
    <lineage>
        <taxon>Eukaryota</taxon>
        <taxon>Metazoa</taxon>
        <taxon>Ecdysozoa</taxon>
        <taxon>Nematoda</taxon>
        <taxon>Chromadorea</taxon>
        <taxon>Rhabditida</taxon>
        <taxon>Tylenchina</taxon>
        <taxon>Tylenchomorpha</taxon>
        <taxon>Aphelenchoidea</taxon>
        <taxon>Aphelenchoididae</taxon>
        <taxon>Bursaphelenchus</taxon>
    </lineage>
</organism>
<dbReference type="WBParaSite" id="BXY_1568800.1">
    <property type="protein sequence ID" value="BXY_1568800.1"/>
    <property type="gene ID" value="BXY_1568800"/>
</dbReference>
<dbReference type="Proteomes" id="UP000582659">
    <property type="component" value="Unassembled WGS sequence"/>
</dbReference>
<dbReference type="Proteomes" id="UP000095284">
    <property type="component" value="Unplaced"/>
</dbReference>
<protein>
    <submittedName>
        <fullName evidence="2">(pine wood nematode) hypothetical protein</fullName>
    </submittedName>
</protein>
<dbReference type="EMBL" id="CAJFCV020000002">
    <property type="protein sequence ID" value="CAG9102163.1"/>
    <property type="molecule type" value="Genomic_DNA"/>
</dbReference>
<keyword evidence="1" id="KW-1133">Transmembrane helix</keyword>
<dbReference type="Proteomes" id="UP000659654">
    <property type="component" value="Unassembled WGS sequence"/>
</dbReference>
<evidence type="ECO:0000256" key="1">
    <source>
        <dbReference type="SAM" id="Phobius"/>
    </source>
</evidence>
<evidence type="ECO:0000313" key="6">
    <source>
        <dbReference type="WBParaSite" id="BXY_1568800.1"/>
    </source>
</evidence>
<reference evidence="6" key="1">
    <citation type="submission" date="2016-11" db="UniProtKB">
        <authorList>
            <consortium name="WormBaseParasite"/>
        </authorList>
    </citation>
    <scope>IDENTIFICATION</scope>
</reference>
<accession>A0A1I7SRM2</accession>
<evidence type="ECO:0000313" key="3">
    <source>
        <dbReference type="EMBL" id="CAG9102163.1"/>
    </source>
</evidence>
<keyword evidence="1" id="KW-0812">Transmembrane</keyword>
<evidence type="ECO:0000313" key="5">
    <source>
        <dbReference type="Proteomes" id="UP000659654"/>
    </source>
</evidence>